<reference evidence="3" key="1">
    <citation type="journal article" date="2019" name="Int. J. Syst. Evol. Microbiol.">
        <title>The Global Catalogue of Microorganisms (GCM) 10K type strain sequencing project: providing services to taxonomists for standard genome sequencing and annotation.</title>
        <authorList>
            <consortium name="The Broad Institute Genomics Platform"/>
            <consortium name="The Broad Institute Genome Sequencing Center for Infectious Disease"/>
            <person name="Wu L."/>
            <person name="Ma J."/>
        </authorList>
    </citation>
    <scope>NUCLEOTIDE SEQUENCE [LARGE SCALE GENOMIC DNA]</scope>
    <source>
        <strain evidence="3">CGMCC 1.18575</strain>
    </source>
</reference>
<dbReference type="EMBL" id="JBHSMI010000001">
    <property type="protein sequence ID" value="MFC5401153.1"/>
    <property type="molecule type" value="Genomic_DNA"/>
</dbReference>
<proteinExistence type="predicted"/>
<feature type="transmembrane region" description="Helical" evidence="1">
    <location>
        <begin position="12"/>
        <end position="33"/>
    </location>
</feature>
<keyword evidence="1" id="KW-1133">Transmembrane helix</keyword>
<evidence type="ECO:0000313" key="2">
    <source>
        <dbReference type="EMBL" id="MFC5401153.1"/>
    </source>
</evidence>
<name>A0ABW0HKV7_9BACL</name>
<feature type="transmembrane region" description="Helical" evidence="1">
    <location>
        <begin position="179"/>
        <end position="198"/>
    </location>
</feature>
<dbReference type="RefSeq" id="WP_378128441.1">
    <property type="nucleotide sequence ID" value="NZ_JBHSMI010000001.1"/>
</dbReference>
<organism evidence="2 3">
    <name type="scientific">Cohnella soli</name>
    <dbReference type="NCBI Taxonomy" id="425005"/>
    <lineage>
        <taxon>Bacteria</taxon>
        <taxon>Bacillati</taxon>
        <taxon>Bacillota</taxon>
        <taxon>Bacilli</taxon>
        <taxon>Bacillales</taxon>
        <taxon>Paenibacillaceae</taxon>
        <taxon>Cohnella</taxon>
    </lineage>
</organism>
<keyword evidence="1" id="KW-0472">Membrane</keyword>
<evidence type="ECO:0000256" key="1">
    <source>
        <dbReference type="SAM" id="Phobius"/>
    </source>
</evidence>
<feature type="transmembrane region" description="Helical" evidence="1">
    <location>
        <begin position="264"/>
        <end position="281"/>
    </location>
</feature>
<keyword evidence="1" id="KW-0812">Transmembrane</keyword>
<feature type="transmembrane region" description="Helical" evidence="1">
    <location>
        <begin position="235"/>
        <end position="252"/>
    </location>
</feature>
<evidence type="ECO:0000313" key="3">
    <source>
        <dbReference type="Proteomes" id="UP001596113"/>
    </source>
</evidence>
<comment type="caution">
    <text evidence="2">The sequence shown here is derived from an EMBL/GenBank/DDBJ whole genome shotgun (WGS) entry which is preliminary data.</text>
</comment>
<protein>
    <recommendedName>
        <fullName evidence="4">DUF2207 domain-containing protein</fullName>
    </recommendedName>
</protein>
<keyword evidence="3" id="KW-1185">Reference proteome</keyword>
<accession>A0ABW0HKV7</accession>
<feature type="transmembrane region" description="Helical" evidence="1">
    <location>
        <begin position="293"/>
        <end position="311"/>
    </location>
</feature>
<feature type="transmembrane region" description="Helical" evidence="1">
    <location>
        <begin position="45"/>
        <end position="69"/>
    </location>
</feature>
<evidence type="ECO:0008006" key="4">
    <source>
        <dbReference type="Google" id="ProtNLM"/>
    </source>
</evidence>
<sequence>MRDETVKTYTIAVGWKALIFGGVLLFIALSVYIGCVPFLDHLKIVPTVLCLLVSTALLILFIFAMVYLFKYKVTICEDALVIRKLRGELRVSLASITGYRYVYKSGYWIYLTERKKKIVITEYLSKLDNFEQWLAVGYKNLDYEEAKVESEKFLQGLEGTQDRDYTLHFIHKVKSFSKVLNILGVISFTWIFIYPIYYEMAICINAIIVLFAILTALIYYRYIDIDSKSNSFVKSNVALALIFPSLGLAIRSLLDYNLIYSPNVWIYAATPTMVVIILFFVRSKEGIKNKLQLLLFVPVFFAYSYGVVIQANCLLDRAEPEQYSVVVIDKRISSAKVTEYYLKVGPWGPFTKDNEISVSRDVYDSVEANEQVGTYIMPGRLKIPWFGTW</sequence>
<dbReference type="Proteomes" id="UP001596113">
    <property type="component" value="Unassembled WGS sequence"/>
</dbReference>
<gene>
    <name evidence="2" type="ORF">ACFPOF_00205</name>
</gene>
<feature type="transmembrane region" description="Helical" evidence="1">
    <location>
        <begin position="204"/>
        <end position="223"/>
    </location>
</feature>